<dbReference type="PANTHER" id="PTHR36206">
    <property type="entry name" value="ASPERCRYPTIN BIOSYNTHESIS CLUSTER-SPECIFIC TRANSCRIPTION REGULATOR ATNN-RELATED"/>
    <property type="match status" value="1"/>
</dbReference>
<keyword evidence="8" id="KW-1185">Reference proteome</keyword>
<evidence type="ECO:0000313" key="7">
    <source>
        <dbReference type="EMBL" id="KIW90408.1"/>
    </source>
</evidence>
<dbReference type="InterPro" id="IPR052360">
    <property type="entry name" value="Transcr_Regulatory_Proteins"/>
</dbReference>
<keyword evidence="6" id="KW-0539">Nucleus</keyword>
<evidence type="ECO:0000256" key="6">
    <source>
        <dbReference type="ARBA" id="ARBA00023242"/>
    </source>
</evidence>
<reference evidence="7" key="1">
    <citation type="submission" date="2015-01" db="EMBL/GenBank/DDBJ databases">
        <title>The Genome Sequence of Cladophialophora bantiana CBS 173.52.</title>
        <authorList>
            <consortium name="The Broad Institute Genomics Platform"/>
            <person name="Cuomo C."/>
            <person name="de Hoog S."/>
            <person name="Gorbushina A."/>
            <person name="Stielow B."/>
            <person name="Teixiera M."/>
            <person name="Abouelleil A."/>
            <person name="Chapman S.B."/>
            <person name="Priest M."/>
            <person name="Young S.K."/>
            <person name="Wortman J."/>
            <person name="Nusbaum C."/>
            <person name="Birren B."/>
        </authorList>
    </citation>
    <scope>NUCLEOTIDE SEQUENCE [LARGE SCALE GENOMIC DNA]</scope>
    <source>
        <strain evidence="7">CBS 173.52</strain>
    </source>
</reference>
<dbReference type="GeneID" id="27701981"/>
<dbReference type="GO" id="GO:0003677">
    <property type="term" value="F:DNA binding"/>
    <property type="evidence" value="ECO:0007669"/>
    <property type="project" value="UniProtKB-KW"/>
</dbReference>
<protein>
    <recommendedName>
        <fullName evidence="9">Transcription factor domain-containing protein</fullName>
    </recommendedName>
</protein>
<gene>
    <name evidence="7" type="ORF">Z519_09053</name>
</gene>
<organism evidence="7 8">
    <name type="scientific">Cladophialophora bantiana (strain ATCC 10958 / CBS 173.52 / CDC B-1940 / NIH 8579)</name>
    <name type="common">Xylohypha bantiana</name>
    <dbReference type="NCBI Taxonomy" id="1442370"/>
    <lineage>
        <taxon>Eukaryota</taxon>
        <taxon>Fungi</taxon>
        <taxon>Dikarya</taxon>
        <taxon>Ascomycota</taxon>
        <taxon>Pezizomycotina</taxon>
        <taxon>Eurotiomycetes</taxon>
        <taxon>Chaetothyriomycetidae</taxon>
        <taxon>Chaetothyriales</taxon>
        <taxon>Herpotrichiellaceae</taxon>
        <taxon>Cladophialophora</taxon>
    </lineage>
</organism>
<name>A0A0D2HAX4_CLAB1</name>
<dbReference type="VEuPathDB" id="FungiDB:Z519_09053"/>
<evidence type="ECO:0000256" key="5">
    <source>
        <dbReference type="ARBA" id="ARBA00023163"/>
    </source>
</evidence>
<keyword evidence="4" id="KW-0238">DNA-binding</keyword>
<evidence type="ECO:0008006" key="9">
    <source>
        <dbReference type="Google" id="ProtNLM"/>
    </source>
</evidence>
<sequence length="316" mass="36007">MSANFVHLQKEISMEQCIDFGTWAFQYFCEVTTPAMAEWTFAGSAQDFWFRHVRQCATSIPGVRHLAVALAGRHKCTSNLAPDEPSFASGQYLLALSWLTREKVAICVDTVLLCCILIAVYEYLDPHTECYGGLSHLAAAFRIMNDPNTMRTSAARSMYSIALQVETVVSIFRTLIVLPGGDPNVLFDQSIPHILEAFQSPAQMQRKFFKIIRWRFIYSLCHREWTSDCSSFHQLHNLMRQWYGLVCHYIRGFNEEKPASEDLQLAKTMSVQFRMIYAALWYSISDKSPKHQHPGHANLVALSDPDEVTGFCPCQD</sequence>
<dbReference type="EMBL" id="KN846993">
    <property type="protein sequence ID" value="KIW90408.1"/>
    <property type="molecule type" value="Genomic_DNA"/>
</dbReference>
<evidence type="ECO:0000313" key="8">
    <source>
        <dbReference type="Proteomes" id="UP000053789"/>
    </source>
</evidence>
<dbReference type="GO" id="GO:0046872">
    <property type="term" value="F:metal ion binding"/>
    <property type="evidence" value="ECO:0007669"/>
    <property type="project" value="UniProtKB-KW"/>
</dbReference>
<keyword evidence="5" id="KW-0804">Transcription</keyword>
<proteinExistence type="predicted"/>
<dbReference type="OrthoDB" id="2593732at2759"/>
<evidence type="ECO:0000256" key="4">
    <source>
        <dbReference type="ARBA" id="ARBA00023125"/>
    </source>
</evidence>
<dbReference type="RefSeq" id="XP_016617077.1">
    <property type="nucleotide sequence ID" value="XM_016766779.1"/>
</dbReference>
<evidence type="ECO:0000256" key="3">
    <source>
        <dbReference type="ARBA" id="ARBA00023015"/>
    </source>
</evidence>
<evidence type="ECO:0000256" key="1">
    <source>
        <dbReference type="ARBA" id="ARBA00022723"/>
    </source>
</evidence>
<evidence type="ECO:0000256" key="2">
    <source>
        <dbReference type="ARBA" id="ARBA00022833"/>
    </source>
</evidence>
<keyword evidence="1" id="KW-0479">Metal-binding</keyword>
<dbReference type="PANTHER" id="PTHR36206:SF12">
    <property type="entry name" value="ASPERCRYPTIN BIOSYNTHESIS CLUSTER-SPECIFIC TRANSCRIPTION REGULATOR ATNN-RELATED"/>
    <property type="match status" value="1"/>
</dbReference>
<dbReference type="AlphaFoldDB" id="A0A0D2HAX4"/>
<accession>A0A0D2HAX4</accession>
<dbReference type="HOGENOM" id="CLU_064535_0_0_1"/>
<keyword evidence="3" id="KW-0805">Transcription regulation</keyword>
<dbReference type="Proteomes" id="UP000053789">
    <property type="component" value="Unassembled WGS sequence"/>
</dbReference>
<keyword evidence="2" id="KW-0862">Zinc</keyword>